<accession>A0ABD3KVS1</accession>
<keyword evidence="3" id="KW-1185">Reference proteome</keyword>
<feature type="compositionally biased region" description="Basic residues" evidence="1">
    <location>
        <begin position="104"/>
        <end position="114"/>
    </location>
</feature>
<feature type="compositionally biased region" description="Polar residues" evidence="1">
    <location>
        <begin position="90"/>
        <end position="102"/>
    </location>
</feature>
<reference evidence="2 3" key="1">
    <citation type="submission" date="2024-11" db="EMBL/GenBank/DDBJ databases">
        <title>Chromosome-level genome assembly of Eucalyptus globulus Labill. provides insights into its genome evolution.</title>
        <authorList>
            <person name="Li X."/>
        </authorList>
    </citation>
    <scope>NUCLEOTIDE SEQUENCE [LARGE SCALE GENOMIC DNA]</scope>
    <source>
        <strain evidence="2">CL2024</strain>
        <tissue evidence="2">Fresh tender leaves</tissue>
    </source>
</reference>
<evidence type="ECO:0000313" key="2">
    <source>
        <dbReference type="EMBL" id="KAL3742358.1"/>
    </source>
</evidence>
<dbReference type="Proteomes" id="UP001634007">
    <property type="component" value="Unassembled WGS sequence"/>
</dbReference>
<gene>
    <name evidence="2" type="ORF">ACJRO7_017778</name>
</gene>
<protein>
    <submittedName>
        <fullName evidence="2">Uncharacterized protein</fullName>
    </submittedName>
</protein>
<dbReference type="EMBL" id="JBJKBG010000004">
    <property type="protein sequence ID" value="KAL3742358.1"/>
    <property type="molecule type" value="Genomic_DNA"/>
</dbReference>
<proteinExistence type="predicted"/>
<evidence type="ECO:0000256" key="1">
    <source>
        <dbReference type="SAM" id="MobiDB-lite"/>
    </source>
</evidence>
<dbReference type="AlphaFoldDB" id="A0ABD3KVS1"/>
<evidence type="ECO:0000313" key="3">
    <source>
        <dbReference type="Proteomes" id="UP001634007"/>
    </source>
</evidence>
<organism evidence="2 3">
    <name type="scientific">Eucalyptus globulus</name>
    <name type="common">Tasmanian blue gum</name>
    <dbReference type="NCBI Taxonomy" id="34317"/>
    <lineage>
        <taxon>Eukaryota</taxon>
        <taxon>Viridiplantae</taxon>
        <taxon>Streptophyta</taxon>
        <taxon>Embryophyta</taxon>
        <taxon>Tracheophyta</taxon>
        <taxon>Spermatophyta</taxon>
        <taxon>Magnoliopsida</taxon>
        <taxon>eudicotyledons</taxon>
        <taxon>Gunneridae</taxon>
        <taxon>Pentapetalae</taxon>
        <taxon>rosids</taxon>
        <taxon>malvids</taxon>
        <taxon>Myrtales</taxon>
        <taxon>Myrtaceae</taxon>
        <taxon>Myrtoideae</taxon>
        <taxon>Eucalypteae</taxon>
        <taxon>Eucalyptus</taxon>
    </lineage>
</organism>
<name>A0ABD3KVS1_EUCGL</name>
<feature type="compositionally biased region" description="Low complexity" evidence="1">
    <location>
        <begin position="62"/>
        <end position="71"/>
    </location>
</feature>
<sequence length="137" mass="14635">MTTLLQPPTAALASPSRLSPKLSIAREPAAPPTSPEQNASPLRRHRPTRPSRLLHEPPSLHAARAAPPSDADAVRRSYRAAPSQPLACALTTTGTRDASSPSKPHIHLCRRLRRAPAPCHTPNLRSTTPTSPPLQPA</sequence>
<comment type="caution">
    <text evidence="2">The sequence shown here is derived from an EMBL/GenBank/DDBJ whole genome shotgun (WGS) entry which is preliminary data.</text>
</comment>
<feature type="region of interest" description="Disordered" evidence="1">
    <location>
        <begin position="1"/>
        <end position="137"/>
    </location>
</feature>